<protein>
    <submittedName>
        <fullName evidence="1">Uncharacterized protein</fullName>
    </submittedName>
</protein>
<accession>A0A8H4XDK3</accession>
<proteinExistence type="predicted"/>
<sequence>MSIRHVNILTFHNAPQEYLPIAFEEVKIALKALVDLERGDPAAKRQALDRLKEAVTQLEYERHSRECIRASLASPPSFADGLTKDDVDWLRHVQKLFKKHRTHPGSNSLLKQVVEESFERIKGSSEE</sequence>
<organism evidence="1 2">
    <name type="scientific">Fusarium zealandicum</name>
    <dbReference type="NCBI Taxonomy" id="1053134"/>
    <lineage>
        <taxon>Eukaryota</taxon>
        <taxon>Fungi</taxon>
        <taxon>Dikarya</taxon>
        <taxon>Ascomycota</taxon>
        <taxon>Pezizomycotina</taxon>
        <taxon>Sordariomycetes</taxon>
        <taxon>Hypocreomycetidae</taxon>
        <taxon>Hypocreales</taxon>
        <taxon>Nectriaceae</taxon>
        <taxon>Fusarium</taxon>
        <taxon>Fusarium staphyleae species complex</taxon>
    </lineage>
</organism>
<evidence type="ECO:0000313" key="2">
    <source>
        <dbReference type="Proteomes" id="UP000635477"/>
    </source>
</evidence>
<dbReference type="Proteomes" id="UP000635477">
    <property type="component" value="Unassembled WGS sequence"/>
</dbReference>
<reference evidence="1" key="1">
    <citation type="journal article" date="2020" name="BMC Genomics">
        <title>Correction to: Identification and distribution of gene clusters required for synthesis of sphingolipid metabolism inhibitors in diverse species of the filamentous fungus Fusarium.</title>
        <authorList>
            <person name="Kim H.S."/>
            <person name="Lohmar J.M."/>
            <person name="Busman M."/>
            <person name="Brown D.W."/>
            <person name="Naumann T.A."/>
            <person name="Divon H.H."/>
            <person name="Lysoe E."/>
            <person name="Uhlig S."/>
            <person name="Proctor R.H."/>
        </authorList>
    </citation>
    <scope>NUCLEOTIDE SEQUENCE</scope>
    <source>
        <strain evidence="1">NRRL 22465</strain>
    </source>
</reference>
<keyword evidence="2" id="KW-1185">Reference proteome</keyword>
<dbReference type="EMBL" id="JABEYC010001033">
    <property type="protein sequence ID" value="KAF4970249.1"/>
    <property type="molecule type" value="Genomic_DNA"/>
</dbReference>
<dbReference type="AlphaFoldDB" id="A0A8H4XDK3"/>
<evidence type="ECO:0000313" key="1">
    <source>
        <dbReference type="EMBL" id="KAF4970249.1"/>
    </source>
</evidence>
<gene>
    <name evidence="1" type="ORF">FZEAL_10084</name>
</gene>
<reference evidence="1" key="2">
    <citation type="submission" date="2020-05" db="EMBL/GenBank/DDBJ databases">
        <authorList>
            <person name="Kim H.-S."/>
            <person name="Proctor R.H."/>
            <person name="Brown D.W."/>
        </authorList>
    </citation>
    <scope>NUCLEOTIDE SEQUENCE</scope>
    <source>
        <strain evidence="1">NRRL 22465</strain>
    </source>
</reference>
<comment type="caution">
    <text evidence="1">The sequence shown here is derived from an EMBL/GenBank/DDBJ whole genome shotgun (WGS) entry which is preliminary data.</text>
</comment>
<name>A0A8H4XDK3_9HYPO</name>